<gene>
    <name evidence="6" type="ORF">LX13_002569</name>
</gene>
<comment type="subcellular location">
    <subcellularLocation>
        <location evidence="1">Cell envelope</location>
    </subcellularLocation>
</comment>
<evidence type="ECO:0000256" key="4">
    <source>
        <dbReference type="ARBA" id="ARBA00022729"/>
    </source>
</evidence>
<comment type="caution">
    <text evidence="6">The sequence shown here is derived from an EMBL/GenBank/DDBJ whole genome shotgun (WGS) entry which is preliminary data.</text>
</comment>
<proteinExistence type="predicted"/>
<dbReference type="PANTHER" id="PTHR42953:SF1">
    <property type="entry name" value="METAL-BINDING PROTEIN HI_0362-RELATED"/>
    <property type="match status" value="1"/>
</dbReference>
<dbReference type="EMBL" id="JAMTCJ010000002">
    <property type="protein sequence ID" value="MCP2176750.1"/>
    <property type="molecule type" value="Genomic_DNA"/>
</dbReference>
<keyword evidence="2" id="KW-0813">Transport</keyword>
<dbReference type="SUPFAM" id="SSF53807">
    <property type="entry name" value="Helical backbone' metal receptor"/>
    <property type="match status" value="1"/>
</dbReference>
<dbReference type="Gene3D" id="3.40.50.1980">
    <property type="entry name" value="Nitrogenase molybdenum iron protein domain"/>
    <property type="match status" value="2"/>
</dbReference>
<feature type="signal peptide" evidence="5">
    <location>
        <begin position="1"/>
        <end position="24"/>
    </location>
</feature>
<evidence type="ECO:0000256" key="1">
    <source>
        <dbReference type="ARBA" id="ARBA00004196"/>
    </source>
</evidence>
<evidence type="ECO:0000256" key="5">
    <source>
        <dbReference type="SAM" id="SignalP"/>
    </source>
</evidence>
<keyword evidence="4 5" id="KW-0732">Signal</keyword>
<dbReference type="PANTHER" id="PTHR42953">
    <property type="entry name" value="HIGH-AFFINITY ZINC UPTAKE SYSTEM PROTEIN ZNUA-RELATED"/>
    <property type="match status" value="1"/>
</dbReference>
<keyword evidence="7" id="KW-1185">Reference proteome</keyword>
<feature type="chain" id="PRO_5047529353" evidence="5">
    <location>
        <begin position="25"/>
        <end position="306"/>
    </location>
</feature>
<protein>
    <submittedName>
        <fullName evidence="6">Zinc/manganese transport system substrate-binding protein</fullName>
    </submittedName>
</protein>
<dbReference type="InterPro" id="IPR050492">
    <property type="entry name" value="Bact_metal-bind_prot9"/>
</dbReference>
<accession>A0ABT1HGB8</accession>
<dbReference type="RefSeq" id="WP_253661699.1">
    <property type="nucleotide sequence ID" value="NZ_BAAAJQ010000001.1"/>
</dbReference>
<dbReference type="Proteomes" id="UP001206895">
    <property type="component" value="Unassembled WGS sequence"/>
</dbReference>
<sequence>MSPSRRSRTLIALAVVTLGAAPLAACGSSSTSSDSGRISVVASTDVWGSVATAVAGDKADVTSLYTSPDGDPHEFEATARDTAKIADAGVVVLNGADYDHYMDEAEKGPDAAVVNADDVYKGLNPDASTKAGAVNEHFFYNLTVVAGVADKIAGALADKAPDDASTFRANASAFTAKIDGLKTRLAQIKAAHNGEKVAQTEPLAAYLLADAGLIDATPEGFTEAVESGQDPAAADIATTQDLIRDKTVRALLYNTQAVDDITKNLLTTAEGNGLPVVRLTETLPAGVTDYIAWQTATVDAIATAVS</sequence>
<evidence type="ECO:0000313" key="6">
    <source>
        <dbReference type="EMBL" id="MCP2176750.1"/>
    </source>
</evidence>
<dbReference type="InterPro" id="IPR006127">
    <property type="entry name" value="ZnuA-like"/>
</dbReference>
<evidence type="ECO:0000313" key="7">
    <source>
        <dbReference type="Proteomes" id="UP001206895"/>
    </source>
</evidence>
<keyword evidence="3" id="KW-0479">Metal-binding</keyword>
<evidence type="ECO:0000256" key="2">
    <source>
        <dbReference type="ARBA" id="ARBA00022448"/>
    </source>
</evidence>
<organism evidence="6 7">
    <name type="scientific">Williamsia maris</name>
    <dbReference type="NCBI Taxonomy" id="72806"/>
    <lineage>
        <taxon>Bacteria</taxon>
        <taxon>Bacillati</taxon>
        <taxon>Actinomycetota</taxon>
        <taxon>Actinomycetes</taxon>
        <taxon>Mycobacteriales</taxon>
        <taxon>Nocardiaceae</taxon>
        <taxon>Williamsia</taxon>
    </lineage>
</organism>
<reference evidence="6 7" key="1">
    <citation type="submission" date="2022-06" db="EMBL/GenBank/DDBJ databases">
        <title>Genomic Encyclopedia of Archaeal and Bacterial Type Strains, Phase II (KMG-II): from individual species to whole genera.</title>
        <authorList>
            <person name="Goeker M."/>
        </authorList>
    </citation>
    <scope>NUCLEOTIDE SEQUENCE [LARGE SCALE GENOMIC DNA]</scope>
    <source>
        <strain evidence="6 7">DSM 44693</strain>
    </source>
</reference>
<name>A0ABT1HGB8_9NOCA</name>
<evidence type="ECO:0000256" key="3">
    <source>
        <dbReference type="ARBA" id="ARBA00022723"/>
    </source>
</evidence>
<dbReference type="Pfam" id="PF01297">
    <property type="entry name" value="ZnuA"/>
    <property type="match status" value="1"/>
</dbReference>